<feature type="transmembrane region" description="Helical" evidence="2">
    <location>
        <begin position="368"/>
        <end position="387"/>
    </location>
</feature>
<feature type="region of interest" description="Disordered" evidence="1">
    <location>
        <begin position="1"/>
        <end position="21"/>
    </location>
</feature>
<dbReference type="OrthoDB" id="286814at2759"/>
<comment type="caution">
    <text evidence="3">The sequence shown here is derived from an EMBL/GenBank/DDBJ whole genome shotgun (WGS) entry which is preliminary data.</text>
</comment>
<keyword evidence="3" id="KW-0808">Transferase</keyword>
<name>A0A9P6QP08_9FUNG</name>
<dbReference type="EMBL" id="JAAAJB010000008">
    <property type="protein sequence ID" value="KAG0270255.1"/>
    <property type="molecule type" value="Genomic_DNA"/>
</dbReference>
<dbReference type="Gene3D" id="1.10.472.10">
    <property type="entry name" value="Cyclin-like"/>
    <property type="match status" value="1"/>
</dbReference>
<dbReference type="PANTHER" id="PTHR15615">
    <property type="match status" value="1"/>
</dbReference>
<organism evidence="3 4">
    <name type="scientific">Actinomortierella ambigua</name>
    <dbReference type="NCBI Taxonomy" id="1343610"/>
    <lineage>
        <taxon>Eukaryota</taxon>
        <taxon>Fungi</taxon>
        <taxon>Fungi incertae sedis</taxon>
        <taxon>Mucoromycota</taxon>
        <taxon>Mortierellomycotina</taxon>
        <taxon>Mortierellomycetes</taxon>
        <taxon>Mortierellales</taxon>
        <taxon>Mortierellaceae</taxon>
        <taxon>Actinomortierella</taxon>
    </lineage>
</organism>
<keyword evidence="4" id="KW-1185">Reference proteome</keyword>
<dbReference type="GO" id="GO:0005634">
    <property type="term" value="C:nucleus"/>
    <property type="evidence" value="ECO:0007669"/>
    <property type="project" value="TreeGrafter"/>
</dbReference>
<gene>
    <name evidence="3" type="primary">CNPPD1</name>
    <name evidence="3" type="ORF">DFQ27_009047</name>
</gene>
<dbReference type="PANTHER" id="PTHR15615:SF108">
    <property type="entry name" value="PROTEIN CNPPD1"/>
    <property type="match status" value="1"/>
</dbReference>
<protein>
    <submittedName>
        <fullName evidence="3">Cyclin-dependent protein kinase</fullName>
    </submittedName>
</protein>
<keyword evidence="3" id="KW-0418">Kinase</keyword>
<feature type="compositionally biased region" description="Polar residues" evidence="1">
    <location>
        <begin position="215"/>
        <end position="226"/>
    </location>
</feature>
<dbReference type="GO" id="GO:0016301">
    <property type="term" value="F:kinase activity"/>
    <property type="evidence" value="ECO:0007669"/>
    <property type="project" value="UniProtKB-KW"/>
</dbReference>
<feature type="region of interest" description="Disordered" evidence="1">
    <location>
        <begin position="81"/>
        <end position="112"/>
    </location>
</feature>
<sequence length="534" mass="60035">MASRQRKRKLSRKEQSLRDKERTLMNDSTFYQPLKEYTHFLAHLKSHGYANNEFTSIPFNLIDLASALIAAMITGRDLTLFRNTPPEPNTEDEATDTENTENHHPKGHHHDTLNMEETETFYFIHRILKRTQLSCTTLILALIYIDRIKARLTNSLKKRTRLDQGPELEHSPYTFQSDLKGHRRTHSNSSSSNGLASATTTPPSTSPSRSGNSPHHQTSFPASSTRHGIGNKTDTETWSSISLFLVAVICADKYLFDATFTNGEWADFTRGMYTTAEINELERRFLGRLQYRMYVSEPEFDGFLSYLEVVLQLQQVWGRGFWVDLSYSDVQILTQQLMPAYAGRLHFRTLQQDVVMVLWQVTLSISRVYLAVVGTVMVAAASYAALLDMTMAGSTSMAWNTMAATYGFCPSTMAPPSLYHYPHSSLDHAVTNTNANFHNAVATAAHTWNGLLMPMLHHHYQHLYQAQYGPGALYGPSNADAVLTATHALHHTLATTDPATLVHATSSGGENMAGLVMDWLGHQHDTLVQYEMVV</sequence>
<accession>A0A9P6QP08</accession>
<dbReference type="GO" id="GO:0000307">
    <property type="term" value="C:cyclin-dependent protein kinase holoenzyme complex"/>
    <property type="evidence" value="ECO:0007669"/>
    <property type="project" value="TreeGrafter"/>
</dbReference>
<evidence type="ECO:0000256" key="2">
    <source>
        <dbReference type="SAM" id="Phobius"/>
    </source>
</evidence>
<feature type="compositionally biased region" description="Basic and acidic residues" evidence="1">
    <location>
        <begin position="12"/>
        <end position="21"/>
    </location>
</feature>
<dbReference type="Proteomes" id="UP000807716">
    <property type="component" value="Unassembled WGS sequence"/>
</dbReference>
<dbReference type="InterPro" id="IPR013922">
    <property type="entry name" value="Cyclin_PHO80-like"/>
</dbReference>
<keyword evidence="2" id="KW-0472">Membrane</keyword>
<proteinExistence type="predicted"/>
<feature type="compositionally biased region" description="Acidic residues" evidence="1">
    <location>
        <begin position="89"/>
        <end position="99"/>
    </location>
</feature>
<evidence type="ECO:0000256" key="1">
    <source>
        <dbReference type="SAM" id="MobiDB-lite"/>
    </source>
</evidence>
<feature type="compositionally biased region" description="Low complexity" evidence="1">
    <location>
        <begin position="187"/>
        <end position="214"/>
    </location>
</feature>
<dbReference type="GO" id="GO:0019901">
    <property type="term" value="F:protein kinase binding"/>
    <property type="evidence" value="ECO:0007669"/>
    <property type="project" value="InterPro"/>
</dbReference>
<keyword evidence="2" id="KW-1133">Transmembrane helix</keyword>
<evidence type="ECO:0000313" key="3">
    <source>
        <dbReference type="EMBL" id="KAG0270255.1"/>
    </source>
</evidence>
<feature type="compositionally biased region" description="Basic and acidic residues" evidence="1">
    <location>
        <begin position="161"/>
        <end position="170"/>
    </location>
</feature>
<dbReference type="AlphaFoldDB" id="A0A9P6QP08"/>
<reference evidence="3" key="1">
    <citation type="journal article" date="2020" name="Fungal Divers.">
        <title>Resolving the Mortierellaceae phylogeny through synthesis of multi-gene phylogenetics and phylogenomics.</title>
        <authorList>
            <person name="Vandepol N."/>
            <person name="Liber J."/>
            <person name="Desiro A."/>
            <person name="Na H."/>
            <person name="Kennedy M."/>
            <person name="Barry K."/>
            <person name="Grigoriev I.V."/>
            <person name="Miller A.N."/>
            <person name="O'Donnell K."/>
            <person name="Stajich J.E."/>
            <person name="Bonito G."/>
        </authorList>
    </citation>
    <scope>NUCLEOTIDE SEQUENCE</scope>
    <source>
        <strain evidence="3">BC1065</strain>
    </source>
</reference>
<keyword evidence="2" id="KW-0812">Transmembrane</keyword>
<feature type="compositionally biased region" description="Basic residues" evidence="1">
    <location>
        <begin position="1"/>
        <end position="11"/>
    </location>
</feature>
<feature type="region of interest" description="Disordered" evidence="1">
    <location>
        <begin position="161"/>
        <end position="228"/>
    </location>
</feature>
<evidence type="ECO:0000313" key="4">
    <source>
        <dbReference type="Proteomes" id="UP000807716"/>
    </source>
</evidence>
<dbReference type="CDD" id="cd20557">
    <property type="entry name" value="CYCLIN_ScPCL1-like"/>
    <property type="match status" value="1"/>
</dbReference>
<dbReference type="GO" id="GO:0016538">
    <property type="term" value="F:cyclin-dependent protein serine/threonine kinase regulator activity"/>
    <property type="evidence" value="ECO:0007669"/>
    <property type="project" value="TreeGrafter"/>
</dbReference>